<dbReference type="Proteomes" id="UP000532936">
    <property type="component" value="Unassembled WGS sequence"/>
</dbReference>
<evidence type="ECO:0000313" key="2">
    <source>
        <dbReference type="Proteomes" id="UP000532936"/>
    </source>
</evidence>
<evidence type="ECO:0000313" key="1">
    <source>
        <dbReference type="EMBL" id="MBB3873289.1"/>
    </source>
</evidence>
<dbReference type="AlphaFoldDB" id="A0A7W6A5V4"/>
<name>A0A7W6A5V4_9CAUL</name>
<sequence length="159" mass="18641">MNEPLSVRRAAKILEIIQARRKITSNDGITVIEIMVLFKENLLDLDQDDQEFVEQFWQDPRDYAQLHEINRMHLIAARLGRHFPKIRAVRYQLNEDEILEVKSLVWEELEHRKNAKRRAFYTRSSPSKTARRGCGNDLTAMFEALNKLELAVMKSVTCS</sequence>
<proteinExistence type="predicted"/>
<dbReference type="EMBL" id="JACIDA010000003">
    <property type="protein sequence ID" value="MBB3873289.1"/>
    <property type="molecule type" value="Genomic_DNA"/>
</dbReference>
<reference evidence="1 2" key="1">
    <citation type="submission" date="2020-08" db="EMBL/GenBank/DDBJ databases">
        <title>Genomic Encyclopedia of Type Strains, Phase IV (KMG-IV): sequencing the most valuable type-strain genomes for metagenomic binning, comparative biology and taxonomic classification.</title>
        <authorList>
            <person name="Goeker M."/>
        </authorList>
    </citation>
    <scope>NUCLEOTIDE SEQUENCE [LARGE SCALE GENOMIC DNA]</scope>
    <source>
        <strain evidence="1 2">DSM 14878</strain>
    </source>
</reference>
<protein>
    <submittedName>
        <fullName evidence="1">Phosphoenolpyruvate carboxylase</fullName>
    </submittedName>
</protein>
<accession>A0A7W6A5V4</accession>
<dbReference type="RefSeq" id="WP_221205330.1">
    <property type="nucleotide sequence ID" value="NZ_JACIDA010000003.1"/>
</dbReference>
<gene>
    <name evidence="1" type="ORF">GGR11_002851</name>
</gene>
<keyword evidence="1" id="KW-0670">Pyruvate</keyword>
<comment type="caution">
    <text evidence="1">The sequence shown here is derived from an EMBL/GenBank/DDBJ whole genome shotgun (WGS) entry which is preliminary data.</text>
</comment>
<organism evidence="1 2">
    <name type="scientific">Brevundimonas mediterranea</name>
    <dbReference type="NCBI Taxonomy" id="74329"/>
    <lineage>
        <taxon>Bacteria</taxon>
        <taxon>Pseudomonadati</taxon>
        <taxon>Pseudomonadota</taxon>
        <taxon>Alphaproteobacteria</taxon>
        <taxon>Caulobacterales</taxon>
        <taxon>Caulobacteraceae</taxon>
        <taxon>Brevundimonas</taxon>
    </lineage>
</organism>